<name>A0A832EJI8_9BACT</name>
<feature type="region of interest" description="Disordered" evidence="1">
    <location>
        <begin position="15"/>
        <end position="44"/>
    </location>
</feature>
<accession>A0A832EJI8</accession>
<organism evidence="2">
    <name type="scientific">Desulfacinum infernum</name>
    <dbReference type="NCBI Taxonomy" id="35837"/>
    <lineage>
        <taxon>Bacteria</taxon>
        <taxon>Pseudomonadati</taxon>
        <taxon>Thermodesulfobacteriota</taxon>
        <taxon>Syntrophobacteria</taxon>
        <taxon>Syntrophobacterales</taxon>
        <taxon>Syntrophobacteraceae</taxon>
        <taxon>Desulfacinum</taxon>
    </lineage>
</organism>
<feature type="compositionally biased region" description="Basic and acidic residues" evidence="1">
    <location>
        <begin position="20"/>
        <end position="44"/>
    </location>
</feature>
<comment type="caution">
    <text evidence="2">The sequence shown here is derived from an EMBL/GenBank/DDBJ whole genome shotgun (WGS) entry which is preliminary data.</text>
</comment>
<evidence type="ECO:0000313" key="2">
    <source>
        <dbReference type="EMBL" id="HFK97569.1"/>
    </source>
</evidence>
<evidence type="ECO:0000256" key="1">
    <source>
        <dbReference type="SAM" id="MobiDB-lite"/>
    </source>
</evidence>
<protein>
    <submittedName>
        <fullName evidence="2">Uncharacterized protein</fullName>
    </submittedName>
</protein>
<gene>
    <name evidence="2" type="ORF">ENS06_09660</name>
</gene>
<dbReference type="AlphaFoldDB" id="A0A832EJI8"/>
<dbReference type="EMBL" id="DSTK01000027">
    <property type="protein sequence ID" value="HFK97569.1"/>
    <property type="molecule type" value="Genomic_DNA"/>
</dbReference>
<proteinExistence type="predicted"/>
<sequence>MSGIVVEKKDGKTIITVVQKEPERDGDEPRRSRSAEAQESQEGRRRTFLHDVIGRRLLFHLATGEDVEGILDGFDHDSLRIEDAFLFGDKKEWHADWVIVERRQLVAVSPAGRLRQRPPRSDSP</sequence>
<reference evidence="2" key="1">
    <citation type="journal article" date="2020" name="mSystems">
        <title>Genome- and Community-Level Interaction Insights into Carbon Utilization and Element Cycling Functions of Hydrothermarchaeota in Hydrothermal Sediment.</title>
        <authorList>
            <person name="Zhou Z."/>
            <person name="Liu Y."/>
            <person name="Xu W."/>
            <person name="Pan J."/>
            <person name="Luo Z.H."/>
            <person name="Li M."/>
        </authorList>
    </citation>
    <scope>NUCLEOTIDE SEQUENCE [LARGE SCALE GENOMIC DNA]</scope>
    <source>
        <strain evidence="2">SpSt-456</strain>
    </source>
</reference>